<dbReference type="InterPro" id="IPR006096">
    <property type="entry name" value="Glu/Leu/Phe/Val/Trp_DH_C"/>
</dbReference>
<evidence type="ECO:0000256" key="6">
    <source>
        <dbReference type="RuleBase" id="RU004417"/>
    </source>
</evidence>
<sequence>MYSKALSRLDKAASFCHVDAEALEKLKHPKSCLEISLPVRMDNGELKIFTAYRVHHNDSRGPMKGGIRFHPKLNLDEMKTLALWMTIKCAVVDIPFGGAKGGIIVDPKQLSRMELERLSRSYIELVADFIGPDKDIPAPDMYTNEMIMGWMMDEYATIARQNVPAVITGKPIPLGGCLGREGATGLGAYYCIKILEKKKKWKPSKVKVAVQGFGNVGRSIAQLLYDDGYKITAISDSKGGVYNNKGIDIPRIIEIKNCSTKAESLYCKESISDMVQEDKITNEELLELDVDLLIPAAAQNQITSENAAKIKAPVIIEIANGPITVEADTILEKKKVLIVPDILANAGGVTVSYFEWVQNKSGYYWSLEKVQKELHTIISREFSNIWKLMEKHQIDMRQAAYIHALTRYDKAVTAQGTRGYFAKL</sequence>
<dbReference type="EMBL" id="JAJTND010000001">
    <property type="protein sequence ID" value="MCE3531429.1"/>
    <property type="molecule type" value="Genomic_DNA"/>
</dbReference>
<organism evidence="8 9">
    <name type="scientific">Legionella resiliens</name>
    <dbReference type="NCBI Taxonomy" id="2905958"/>
    <lineage>
        <taxon>Bacteria</taxon>
        <taxon>Pseudomonadati</taxon>
        <taxon>Pseudomonadota</taxon>
        <taxon>Gammaproteobacteria</taxon>
        <taxon>Legionellales</taxon>
        <taxon>Legionellaceae</taxon>
        <taxon>Legionella</taxon>
    </lineage>
</organism>
<comment type="function">
    <text evidence="1">Catalyzes the reversible oxidative deamination of glutamate to alpha-ketoglutarate and ammonia.</text>
</comment>
<dbReference type="PROSITE" id="PS00074">
    <property type="entry name" value="GLFV_DEHYDROGENASE"/>
    <property type="match status" value="1"/>
</dbReference>
<proteinExistence type="inferred from homology"/>
<protein>
    <recommendedName>
        <fullName evidence="5">Glutamate dehydrogenase</fullName>
    </recommendedName>
</protein>
<comment type="catalytic activity">
    <reaction evidence="4">
        <text>L-glutamate + NADP(+) + H2O = 2-oxoglutarate + NH4(+) + NADPH + H(+)</text>
        <dbReference type="Rhea" id="RHEA:11612"/>
        <dbReference type="ChEBI" id="CHEBI:15377"/>
        <dbReference type="ChEBI" id="CHEBI:15378"/>
        <dbReference type="ChEBI" id="CHEBI:16810"/>
        <dbReference type="ChEBI" id="CHEBI:28938"/>
        <dbReference type="ChEBI" id="CHEBI:29985"/>
        <dbReference type="ChEBI" id="CHEBI:57783"/>
        <dbReference type="ChEBI" id="CHEBI:58349"/>
        <dbReference type="EC" id="1.4.1.4"/>
    </reaction>
</comment>
<accession>A0ABS8X0T8</accession>
<dbReference type="SUPFAM" id="SSF51735">
    <property type="entry name" value="NAD(P)-binding Rossmann-fold domains"/>
    <property type="match status" value="1"/>
</dbReference>
<dbReference type="InterPro" id="IPR006097">
    <property type="entry name" value="Glu/Leu/Phe/Val/Trp_DH_dimer"/>
</dbReference>
<dbReference type="PIRSF" id="PIRSF000185">
    <property type="entry name" value="Glu_DH"/>
    <property type="match status" value="1"/>
</dbReference>
<dbReference type="Proteomes" id="UP001320170">
    <property type="component" value="Unassembled WGS sequence"/>
</dbReference>
<evidence type="ECO:0000313" key="9">
    <source>
        <dbReference type="Proteomes" id="UP001320170"/>
    </source>
</evidence>
<evidence type="ECO:0000256" key="4">
    <source>
        <dbReference type="ARBA" id="ARBA00048584"/>
    </source>
</evidence>
<keyword evidence="9" id="KW-1185">Reference proteome</keyword>
<dbReference type="Gene3D" id="3.40.50.720">
    <property type="entry name" value="NAD(P)-binding Rossmann-like Domain"/>
    <property type="match status" value="1"/>
</dbReference>
<dbReference type="InterPro" id="IPR033922">
    <property type="entry name" value="NAD_bind_Glu_DH"/>
</dbReference>
<dbReference type="PANTHER" id="PTHR11606:SF13">
    <property type="entry name" value="GLUTAMATE DEHYDROGENASE 1, MITOCHONDRIAL"/>
    <property type="match status" value="1"/>
</dbReference>
<dbReference type="InterPro" id="IPR033524">
    <property type="entry name" value="Glu/Leu/Phe/Val_DH_AS"/>
</dbReference>
<name>A0ABS8X0T8_9GAMM</name>
<dbReference type="RefSeq" id="WP_182351351.1">
    <property type="nucleotide sequence ID" value="NZ_JAJSPM010000001.1"/>
</dbReference>
<dbReference type="Pfam" id="PF00208">
    <property type="entry name" value="ELFV_dehydrog"/>
    <property type="match status" value="1"/>
</dbReference>
<dbReference type="Gene3D" id="3.40.50.10860">
    <property type="entry name" value="Leucine Dehydrogenase, chain A, domain 1"/>
    <property type="match status" value="1"/>
</dbReference>
<dbReference type="InterPro" id="IPR046346">
    <property type="entry name" value="Aminoacid_DH-like_N_sf"/>
</dbReference>
<evidence type="ECO:0000313" key="8">
    <source>
        <dbReference type="EMBL" id="MCE3531429.1"/>
    </source>
</evidence>
<gene>
    <name evidence="8" type="ORF">LXO92_03425</name>
</gene>
<dbReference type="Pfam" id="PF02812">
    <property type="entry name" value="ELFV_dehydrog_N"/>
    <property type="match status" value="1"/>
</dbReference>
<dbReference type="PRINTS" id="PR00082">
    <property type="entry name" value="GLFDHDRGNASE"/>
</dbReference>
<feature type="domain" description="Glutamate/phenylalanine/leucine/valine/L-tryptophan dehydrogenase C-terminal" evidence="7">
    <location>
        <begin position="176"/>
        <end position="416"/>
    </location>
</feature>
<comment type="caution">
    <text evidence="8">The sequence shown here is derived from an EMBL/GenBank/DDBJ whole genome shotgun (WGS) entry which is preliminary data.</text>
</comment>
<reference evidence="8 9" key="1">
    <citation type="journal article" date="2024" name="Pathogens">
        <title>Characterization of a Novel Species of Legionella Isolated from a Healthcare Facility: Legionella resiliens sp. nov.</title>
        <authorList>
            <person name="Cristino S."/>
            <person name="Pascale M.R."/>
            <person name="Marino F."/>
            <person name="Derelitto C."/>
            <person name="Salaris S."/>
            <person name="Orsini M."/>
            <person name="Squarzoni S."/>
            <person name="Grottola A."/>
            <person name="Girolamini L."/>
        </authorList>
    </citation>
    <scope>NUCLEOTIDE SEQUENCE [LARGE SCALE GENOMIC DNA]</scope>
    <source>
        <strain evidence="8 9">8cVS16</strain>
    </source>
</reference>
<dbReference type="InterPro" id="IPR006095">
    <property type="entry name" value="Glu/Leu/Phe/Val/Trp_DH"/>
</dbReference>
<evidence type="ECO:0000256" key="1">
    <source>
        <dbReference type="ARBA" id="ARBA00003868"/>
    </source>
</evidence>
<dbReference type="InterPro" id="IPR036291">
    <property type="entry name" value="NAD(P)-bd_dom_sf"/>
</dbReference>
<dbReference type="SUPFAM" id="SSF53223">
    <property type="entry name" value="Aminoacid dehydrogenase-like, N-terminal domain"/>
    <property type="match status" value="1"/>
</dbReference>
<dbReference type="PANTHER" id="PTHR11606">
    <property type="entry name" value="GLUTAMATE DEHYDROGENASE"/>
    <property type="match status" value="1"/>
</dbReference>
<evidence type="ECO:0000256" key="2">
    <source>
        <dbReference type="ARBA" id="ARBA00006382"/>
    </source>
</evidence>
<dbReference type="InterPro" id="IPR014362">
    <property type="entry name" value="Glu_DH"/>
</dbReference>
<evidence type="ECO:0000259" key="7">
    <source>
        <dbReference type="SMART" id="SM00839"/>
    </source>
</evidence>
<keyword evidence="3 5" id="KW-0560">Oxidoreductase</keyword>
<dbReference type="CDD" id="cd01076">
    <property type="entry name" value="NAD_bind_1_Glu_DH"/>
    <property type="match status" value="1"/>
</dbReference>
<comment type="similarity">
    <text evidence="2 5 6">Belongs to the Glu/Leu/Phe/Val dehydrogenases family.</text>
</comment>
<dbReference type="SMART" id="SM00839">
    <property type="entry name" value="ELFV_dehydrog"/>
    <property type="match status" value="1"/>
</dbReference>
<evidence type="ECO:0000256" key="5">
    <source>
        <dbReference type="PIRNR" id="PIRNR000185"/>
    </source>
</evidence>
<evidence type="ECO:0000256" key="3">
    <source>
        <dbReference type="ARBA" id="ARBA00023002"/>
    </source>
</evidence>